<comment type="caution">
    <text evidence="1">The sequence shown here is derived from an EMBL/GenBank/DDBJ whole genome shotgun (WGS) entry which is preliminary data.</text>
</comment>
<dbReference type="OrthoDB" id="9811036at2"/>
<evidence type="ECO:0000313" key="2">
    <source>
        <dbReference type="Proteomes" id="UP000238157"/>
    </source>
</evidence>
<dbReference type="EMBL" id="PVTR01000005">
    <property type="protein sequence ID" value="PRY88122.1"/>
    <property type="molecule type" value="Genomic_DNA"/>
</dbReference>
<organism evidence="1 2">
    <name type="scientific">Mongoliibacter ruber</name>
    <dbReference type="NCBI Taxonomy" id="1750599"/>
    <lineage>
        <taxon>Bacteria</taxon>
        <taxon>Pseudomonadati</taxon>
        <taxon>Bacteroidota</taxon>
        <taxon>Cytophagia</taxon>
        <taxon>Cytophagales</taxon>
        <taxon>Cyclobacteriaceae</taxon>
        <taxon>Mongoliibacter</taxon>
    </lineage>
</organism>
<protein>
    <submittedName>
        <fullName evidence="1">Uncharacterized protein</fullName>
    </submittedName>
</protein>
<name>A0A2T0WN66_9BACT</name>
<proteinExistence type="predicted"/>
<keyword evidence="2" id="KW-1185">Reference proteome</keyword>
<dbReference type="Proteomes" id="UP000238157">
    <property type="component" value="Unassembled WGS sequence"/>
</dbReference>
<sequence length="134" mass="15454">MKIDIKFLLLLITLSCKLPEKNEFDLCKRLGVIEENLNVEKSGFYMFVDFDNCPNCSELLKSRITWFLKDYDGSVIVSVRNKKKAKLILGDSLFNKVNFDIVGISKDLNLINDTPVIYQMKEGECDSFIINLFN</sequence>
<gene>
    <name evidence="1" type="ORF">CLW00_105243</name>
</gene>
<dbReference type="RefSeq" id="WP_106133606.1">
    <property type="nucleotide sequence ID" value="NZ_PVTR01000005.1"/>
</dbReference>
<accession>A0A2T0WN66</accession>
<dbReference type="AlphaFoldDB" id="A0A2T0WN66"/>
<evidence type="ECO:0000313" key="1">
    <source>
        <dbReference type="EMBL" id="PRY88122.1"/>
    </source>
</evidence>
<reference evidence="1 2" key="1">
    <citation type="submission" date="2018-03" db="EMBL/GenBank/DDBJ databases">
        <title>Genomic Encyclopedia of Archaeal and Bacterial Type Strains, Phase II (KMG-II): from individual species to whole genera.</title>
        <authorList>
            <person name="Goeker M."/>
        </authorList>
    </citation>
    <scope>NUCLEOTIDE SEQUENCE [LARGE SCALE GENOMIC DNA]</scope>
    <source>
        <strain evidence="1 2">DSM 27929</strain>
    </source>
</reference>